<dbReference type="CDD" id="cd11642">
    <property type="entry name" value="SUMT"/>
    <property type="match status" value="1"/>
</dbReference>
<reference evidence="12 13" key="1">
    <citation type="submission" date="2018-06" db="EMBL/GenBank/DDBJ databases">
        <title>Azoarcus communis strain SWub3 genome.</title>
        <authorList>
            <person name="Zorraquino Salvo V."/>
            <person name="Toubiana D."/>
            <person name="Blumwald E."/>
        </authorList>
    </citation>
    <scope>NUCLEOTIDE SEQUENCE [LARGE SCALE GENOMIC DNA]</scope>
    <source>
        <strain evidence="12 13">SWub3</strain>
    </source>
</reference>
<organism evidence="12 13">
    <name type="scientific">Parazoarcus communis SWub3 = DSM 12120</name>
    <dbReference type="NCBI Taxonomy" id="1121029"/>
    <lineage>
        <taxon>Bacteria</taxon>
        <taxon>Pseudomonadati</taxon>
        <taxon>Pseudomonadota</taxon>
        <taxon>Betaproteobacteria</taxon>
        <taxon>Rhodocyclales</taxon>
        <taxon>Zoogloeaceae</taxon>
        <taxon>Parazoarcus</taxon>
    </lineage>
</organism>
<dbReference type="PANTHER" id="PTHR45790">
    <property type="entry name" value="SIROHEME SYNTHASE-RELATED"/>
    <property type="match status" value="1"/>
</dbReference>
<dbReference type="EC" id="2.1.1.107" evidence="2"/>
<dbReference type="GO" id="GO:0032259">
    <property type="term" value="P:methylation"/>
    <property type="evidence" value="ECO:0007669"/>
    <property type="project" value="UniProtKB-KW"/>
</dbReference>
<keyword evidence="6" id="KW-0949">S-adenosyl-L-methionine</keyword>
<dbReference type="InterPro" id="IPR050161">
    <property type="entry name" value="Siro_Cobalamin_biosynth"/>
</dbReference>
<dbReference type="PROSITE" id="PS00840">
    <property type="entry name" value="SUMT_2"/>
    <property type="match status" value="1"/>
</dbReference>
<dbReference type="InterPro" id="IPR006366">
    <property type="entry name" value="CobA/CysG_C"/>
</dbReference>
<dbReference type="NCBIfam" id="TIGR01469">
    <property type="entry name" value="cobA_cysG_Cterm"/>
    <property type="match status" value="1"/>
</dbReference>
<dbReference type="InterPro" id="IPR000878">
    <property type="entry name" value="4pyrrol_Mease"/>
</dbReference>
<evidence type="ECO:0000256" key="6">
    <source>
        <dbReference type="ARBA" id="ARBA00022691"/>
    </source>
</evidence>
<dbReference type="FunFam" id="3.40.1010.10:FF:000001">
    <property type="entry name" value="Siroheme synthase"/>
    <property type="match status" value="1"/>
</dbReference>
<dbReference type="GO" id="GO:0004851">
    <property type="term" value="F:uroporphyrin-III C-methyltransferase activity"/>
    <property type="evidence" value="ECO:0007669"/>
    <property type="project" value="UniProtKB-EC"/>
</dbReference>
<comment type="pathway">
    <text evidence="8">Porphyrin-containing compound metabolism; siroheme biosynthesis; precorrin-2 from uroporphyrinogen III: step 1/1.</text>
</comment>
<evidence type="ECO:0000256" key="5">
    <source>
        <dbReference type="ARBA" id="ARBA00022679"/>
    </source>
</evidence>
<name>A0A323UXT3_9RHOO</name>
<dbReference type="PROSITE" id="PS00839">
    <property type="entry name" value="SUMT_1"/>
    <property type="match status" value="1"/>
</dbReference>
<evidence type="ECO:0000256" key="1">
    <source>
        <dbReference type="ARBA" id="ARBA00005879"/>
    </source>
</evidence>
<dbReference type="InterPro" id="IPR014776">
    <property type="entry name" value="4pyrrole_Mease_sub2"/>
</dbReference>
<dbReference type="OrthoDB" id="9815856at2"/>
<dbReference type="PANTHER" id="PTHR45790:SF3">
    <property type="entry name" value="S-ADENOSYL-L-METHIONINE-DEPENDENT UROPORPHYRINOGEN III METHYLTRANSFERASE, CHLOROPLASTIC"/>
    <property type="match status" value="1"/>
</dbReference>
<evidence type="ECO:0000256" key="3">
    <source>
        <dbReference type="ARBA" id="ARBA00022573"/>
    </source>
</evidence>
<comment type="similarity">
    <text evidence="1 10">Belongs to the precorrin methyltransferase family.</text>
</comment>
<evidence type="ECO:0000313" key="13">
    <source>
        <dbReference type="Proteomes" id="UP000248259"/>
    </source>
</evidence>
<dbReference type="GO" id="GO:0019354">
    <property type="term" value="P:siroheme biosynthetic process"/>
    <property type="evidence" value="ECO:0007669"/>
    <property type="project" value="UniProtKB-UniPathway"/>
</dbReference>
<dbReference type="EMBL" id="QKOE01000003">
    <property type="protein sequence ID" value="PZA17307.1"/>
    <property type="molecule type" value="Genomic_DNA"/>
</dbReference>
<comment type="pathway">
    <text evidence="9">Cofactor biosynthesis; adenosylcobalamin biosynthesis; precorrin-2 from uroporphyrinogen III: step 1/1.</text>
</comment>
<dbReference type="Gene3D" id="3.40.1010.10">
    <property type="entry name" value="Cobalt-precorrin-4 Transmethylase, Domain 1"/>
    <property type="match status" value="1"/>
</dbReference>
<dbReference type="FunFam" id="3.30.950.10:FF:000001">
    <property type="entry name" value="Siroheme synthase"/>
    <property type="match status" value="1"/>
</dbReference>
<keyword evidence="13" id="KW-1185">Reference proteome</keyword>
<evidence type="ECO:0000256" key="8">
    <source>
        <dbReference type="ARBA" id="ARBA00025705"/>
    </source>
</evidence>
<keyword evidence="4 10" id="KW-0489">Methyltransferase</keyword>
<comment type="caution">
    <text evidence="12">The sequence shown here is derived from an EMBL/GenBank/DDBJ whole genome shotgun (WGS) entry which is preliminary data.</text>
</comment>
<protein>
    <recommendedName>
        <fullName evidence="2">uroporphyrinogen-III C-methyltransferase</fullName>
        <ecNumber evidence="2">2.1.1.107</ecNumber>
    </recommendedName>
</protein>
<dbReference type="RefSeq" id="WP_110523324.1">
    <property type="nucleotide sequence ID" value="NZ_QKOE01000003.1"/>
</dbReference>
<dbReference type="NCBIfam" id="NF004790">
    <property type="entry name" value="PRK06136.1"/>
    <property type="match status" value="1"/>
</dbReference>
<evidence type="ECO:0000259" key="11">
    <source>
        <dbReference type="Pfam" id="PF00590"/>
    </source>
</evidence>
<dbReference type="UniPathway" id="UPA00262">
    <property type="reaction ID" value="UER00211"/>
</dbReference>
<evidence type="ECO:0000256" key="7">
    <source>
        <dbReference type="ARBA" id="ARBA00023244"/>
    </source>
</evidence>
<dbReference type="GO" id="GO:0009236">
    <property type="term" value="P:cobalamin biosynthetic process"/>
    <property type="evidence" value="ECO:0007669"/>
    <property type="project" value="UniProtKB-KW"/>
</dbReference>
<keyword evidence="3" id="KW-0169">Cobalamin biosynthesis</keyword>
<evidence type="ECO:0000313" key="12">
    <source>
        <dbReference type="EMBL" id="PZA17307.1"/>
    </source>
</evidence>
<evidence type="ECO:0000256" key="10">
    <source>
        <dbReference type="RuleBase" id="RU003960"/>
    </source>
</evidence>
<feature type="domain" description="Tetrapyrrole methylase" evidence="11">
    <location>
        <begin position="3"/>
        <end position="214"/>
    </location>
</feature>
<sequence length="255" mass="26113">MSKVYLIGAGPGAADLLTLRAARLLAEQAEIVLADDLVSADVLAMVRPGARVLKVGKRGGRASTPQDFIHRLMVRYARRGKCVVRLKGGDPFVFGRGGEEIDALAHAGIEADVVPGLTAGIAVPAAAGIPVTHRLHTHGVTLVSGTAGEGCEEPNWQALAHTGTTLVIYMGLGRLLNIVARLIAAGMPPDTPAAAIASGTLPGQRQVKGSLAELPARVSAEGLASPAIVVVGQVAALAKEMDCGAWQPALRSLAA</sequence>
<dbReference type="AlphaFoldDB" id="A0A323UXT3"/>
<evidence type="ECO:0000256" key="2">
    <source>
        <dbReference type="ARBA" id="ARBA00012162"/>
    </source>
</evidence>
<accession>A0A323UXT3</accession>
<dbReference type="Gene3D" id="3.30.950.10">
    <property type="entry name" value="Methyltransferase, Cobalt-precorrin-4 Transmethylase, Domain 2"/>
    <property type="match status" value="1"/>
</dbReference>
<proteinExistence type="inferred from homology"/>
<dbReference type="InterPro" id="IPR035996">
    <property type="entry name" value="4pyrrol_Methylase_sf"/>
</dbReference>
<evidence type="ECO:0000256" key="9">
    <source>
        <dbReference type="ARBA" id="ARBA00060548"/>
    </source>
</evidence>
<dbReference type="Proteomes" id="UP000248259">
    <property type="component" value="Unassembled WGS sequence"/>
</dbReference>
<dbReference type="Pfam" id="PF00590">
    <property type="entry name" value="TP_methylase"/>
    <property type="match status" value="1"/>
</dbReference>
<keyword evidence="7" id="KW-0627">Porphyrin biosynthesis</keyword>
<dbReference type="SUPFAM" id="SSF53790">
    <property type="entry name" value="Tetrapyrrole methylase"/>
    <property type="match status" value="1"/>
</dbReference>
<dbReference type="InterPro" id="IPR003043">
    <property type="entry name" value="Uropor_MeTrfase_CS"/>
</dbReference>
<gene>
    <name evidence="12" type="primary">cobA</name>
    <name evidence="12" type="ORF">DNK49_05410</name>
</gene>
<dbReference type="InterPro" id="IPR014777">
    <property type="entry name" value="4pyrrole_Mease_sub1"/>
</dbReference>
<evidence type="ECO:0000256" key="4">
    <source>
        <dbReference type="ARBA" id="ARBA00022603"/>
    </source>
</evidence>
<keyword evidence="5 10" id="KW-0808">Transferase</keyword>